<sequence length="201" mass="23508">MKSNGLVDTSIINRLKDGDELAMKELITTYKSTLAQSMMRILKSQEEVEDLLQELFIRIWTRRQDINTELSFHAFIYRIAGNLVYDRLRKLAHEKRLVADYFTHLTEVYSHIEEGVFNQETKDILNQAIEQLPEQRRRVFILCKIEGRSYEEVSRLLSISVATVNTHITNANMTLRNYFQQRPDLSFLIVLALLSAKLLNT</sequence>
<proteinExistence type="inferred from homology"/>
<evidence type="ECO:0000256" key="2">
    <source>
        <dbReference type="ARBA" id="ARBA00023015"/>
    </source>
</evidence>
<dbReference type="InterPro" id="IPR013325">
    <property type="entry name" value="RNA_pol_sigma_r2"/>
</dbReference>
<organism evidence="8 9">
    <name type="scientific">Sphingobacterium athyrii</name>
    <dbReference type="NCBI Taxonomy" id="2152717"/>
    <lineage>
        <taxon>Bacteria</taxon>
        <taxon>Pseudomonadati</taxon>
        <taxon>Bacteroidota</taxon>
        <taxon>Sphingobacteriia</taxon>
        <taxon>Sphingobacteriales</taxon>
        <taxon>Sphingobacteriaceae</taxon>
        <taxon>Sphingobacterium</taxon>
    </lineage>
</organism>
<dbReference type="InterPro" id="IPR036388">
    <property type="entry name" value="WH-like_DNA-bd_sf"/>
</dbReference>
<dbReference type="InterPro" id="IPR014284">
    <property type="entry name" value="RNA_pol_sigma-70_dom"/>
</dbReference>
<evidence type="ECO:0000256" key="4">
    <source>
        <dbReference type="ARBA" id="ARBA00023125"/>
    </source>
</evidence>
<name>A0A363NZZ3_9SPHI</name>
<dbReference type="SUPFAM" id="SSF88946">
    <property type="entry name" value="Sigma2 domain of RNA polymerase sigma factors"/>
    <property type="match status" value="1"/>
</dbReference>
<keyword evidence="2" id="KW-0805">Transcription regulation</keyword>
<dbReference type="Gene3D" id="1.10.1740.10">
    <property type="match status" value="1"/>
</dbReference>
<dbReference type="InterPro" id="IPR039425">
    <property type="entry name" value="RNA_pol_sigma-70-like"/>
</dbReference>
<evidence type="ECO:0000313" key="8">
    <source>
        <dbReference type="EMBL" id="PUV26258.1"/>
    </source>
</evidence>
<evidence type="ECO:0000259" key="7">
    <source>
        <dbReference type="Pfam" id="PF08281"/>
    </source>
</evidence>
<dbReference type="InterPro" id="IPR013324">
    <property type="entry name" value="RNA_pol_sigma_r3/r4-like"/>
</dbReference>
<reference evidence="8 9" key="1">
    <citation type="submission" date="2018-04" db="EMBL/GenBank/DDBJ databases">
        <title>Sphingobacterium sp. M46 Genome.</title>
        <authorList>
            <person name="Cheng J."/>
            <person name="Li Y."/>
        </authorList>
    </citation>
    <scope>NUCLEOTIDE SEQUENCE [LARGE SCALE GENOMIC DNA]</scope>
    <source>
        <strain evidence="8 9">M46</strain>
    </source>
</reference>
<dbReference type="PANTHER" id="PTHR43133">
    <property type="entry name" value="RNA POLYMERASE ECF-TYPE SIGMA FACTO"/>
    <property type="match status" value="1"/>
</dbReference>
<feature type="domain" description="RNA polymerase sigma-70 region 2" evidence="6">
    <location>
        <begin position="26"/>
        <end position="92"/>
    </location>
</feature>
<dbReference type="PANTHER" id="PTHR43133:SF8">
    <property type="entry name" value="RNA POLYMERASE SIGMA FACTOR HI_1459-RELATED"/>
    <property type="match status" value="1"/>
</dbReference>
<dbReference type="AlphaFoldDB" id="A0A363NZZ3"/>
<dbReference type="GO" id="GO:0006352">
    <property type="term" value="P:DNA-templated transcription initiation"/>
    <property type="evidence" value="ECO:0007669"/>
    <property type="project" value="InterPro"/>
</dbReference>
<comment type="similarity">
    <text evidence="1">Belongs to the sigma-70 factor family. ECF subfamily.</text>
</comment>
<gene>
    <name evidence="8" type="ORF">DCO56_04700</name>
</gene>
<dbReference type="Pfam" id="PF08281">
    <property type="entry name" value="Sigma70_r4_2"/>
    <property type="match status" value="1"/>
</dbReference>
<evidence type="ECO:0000313" key="9">
    <source>
        <dbReference type="Proteomes" id="UP000250831"/>
    </source>
</evidence>
<keyword evidence="4" id="KW-0238">DNA-binding</keyword>
<protein>
    <submittedName>
        <fullName evidence="8">RNA polymerase sigma-70 factor</fullName>
    </submittedName>
</protein>
<dbReference type="GO" id="GO:0003677">
    <property type="term" value="F:DNA binding"/>
    <property type="evidence" value="ECO:0007669"/>
    <property type="project" value="UniProtKB-KW"/>
</dbReference>
<keyword evidence="3" id="KW-0731">Sigma factor</keyword>
<dbReference type="Proteomes" id="UP000250831">
    <property type="component" value="Unassembled WGS sequence"/>
</dbReference>
<dbReference type="EMBL" id="QCXX01000001">
    <property type="protein sequence ID" value="PUV26258.1"/>
    <property type="molecule type" value="Genomic_DNA"/>
</dbReference>
<dbReference type="SUPFAM" id="SSF88659">
    <property type="entry name" value="Sigma3 and sigma4 domains of RNA polymerase sigma factors"/>
    <property type="match status" value="1"/>
</dbReference>
<keyword evidence="9" id="KW-1185">Reference proteome</keyword>
<evidence type="ECO:0000256" key="1">
    <source>
        <dbReference type="ARBA" id="ARBA00010641"/>
    </source>
</evidence>
<evidence type="ECO:0000259" key="6">
    <source>
        <dbReference type="Pfam" id="PF04542"/>
    </source>
</evidence>
<comment type="caution">
    <text evidence="8">The sequence shown here is derived from an EMBL/GenBank/DDBJ whole genome shotgun (WGS) entry which is preliminary data.</text>
</comment>
<dbReference type="InterPro" id="IPR007627">
    <property type="entry name" value="RNA_pol_sigma70_r2"/>
</dbReference>
<feature type="domain" description="RNA polymerase sigma factor 70 region 4 type 2" evidence="7">
    <location>
        <begin position="124"/>
        <end position="171"/>
    </location>
</feature>
<dbReference type="InterPro" id="IPR013249">
    <property type="entry name" value="RNA_pol_sigma70_r4_t2"/>
</dbReference>
<dbReference type="RefSeq" id="WP_108632546.1">
    <property type="nucleotide sequence ID" value="NZ_QCXX01000001.1"/>
</dbReference>
<dbReference type="Pfam" id="PF04542">
    <property type="entry name" value="Sigma70_r2"/>
    <property type="match status" value="1"/>
</dbReference>
<accession>A0A363NZZ3</accession>
<keyword evidence="5" id="KW-0804">Transcription</keyword>
<dbReference type="OrthoDB" id="655312at2"/>
<evidence type="ECO:0000256" key="5">
    <source>
        <dbReference type="ARBA" id="ARBA00023163"/>
    </source>
</evidence>
<dbReference type="NCBIfam" id="TIGR02937">
    <property type="entry name" value="sigma70-ECF"/>
    <property type="match status" value="1"/>
</dbReference>
<dbReference type="Gene3D" id="1.10.10.10">
    <property type="entry name" value="Winged helix-like DNA-binding domain superfamily/Winged helix DNA-binding domain"/>
    <property type="match status" value="1"/>
</dbReference>
<evidence type="ECO:0000256" key="3">
    <source>
        <dbReference type="ARBA" id="ARBA00023082"/>
    </source>
</evidence>
<dbReference type="GO" id="GO:0016987">
    <property type="term" value="F:sigma factor activity"/>
    <property type="evidence" value="ECO:0007669"/>
    <property type="project" value="UniProtKB-KW"/>
</dbReference>